<evidence type="ECO:0000313" key="2">
    <source>
        <dbReference type="Ensembl" id="ENSEEEP00000039357.2"/>
    </source>
</evidence>
<reference evidence="3" key="2">
    <citation type="journal article" date="2017" name="Sci. Adv.">
        <title>A tail of two voltages: Proteomic comparison of the three electric organs of the electric eel.</title>
        <authorList>
            <person name="Traeger L.L."/>
            <person name="Sabat G."/>
            <person name="Barrett-Wilt G.A."/>
            <person name="Wells G.B."/>
            <person name="Sussman M.R."/>
        </authorList>
    </citation>
    <scope>NUCLEOTIDE SEQUENCE [LARGE SCALE GENOMIC DNA]</scope>
</reference>
<dbReference type="Ensembl" id="ENSEEET00000039808.2">
    <property type="protein sequence ID" value="ENSEEEP00000039357.2"/>
    <property type="gene ID" value="ENSEEEG00000018694.2"/>
</dbReference>
<accession>A0A4W4GS95</accession>
<feature type="compositionally biased region" description="Basic residues" evidence="1">
    <location>
        <begin position="80"/>
        <end position="97"/>
    </location>
</feature>
<sequence>NRTPGPSRNTRGPTRQTSQCMCGQQTTQRHAVTDTRPQDCGDGELRVASVPGTWKCFGVEGRGGVLAPGELRPLDGSGPRIRKVKGQRGSHMHARRT</sequence>
<feature type="compositionally biased region" description="Polar residues" evidence="1">
    <location>
        <begin position="1"/>
        <end position="30"/>
    </location>
</feature>
<protein>
    <submittedName>
        <fullName evidence="2">Uncharacterized protein</fullName>
    </submittedName>
</protein>
<reference evidence="2" key="5">
    <citation type="submission" date="2025-09" db="UniProtKB">
        <authorList>
            <consortium name="Ensembl"/>
        </authorList>
    </citation>
    <scope>IDENTIFICATION</scope>
</reference>
<proteinExistence type="predicted"/>
<evidence type="ECO:0000256" key="1">
    <source>
        <dbReference type="SAM" id="MobiDB-lite"/>
    </source>
</evidence>
<feature type="compositionally biased region" description="Basic and acidic residues" evidence="1">
    <location>
        <begin position="31"/>
        <end position="41"/>
    </location>
</feature>
<dbReference type="AlphaFoldDB" id="A0A4W4GS95"/>
<organism evidence="2 3">
    <name type="scientific">Electrophorus electricus</name>
    <name type="common">Electric eel</name>
    <name type="synonym">Gymnotus electricus</name>
    <dbReference type="NCBI Taxonomy" id="8005"/>
    <lineage>
        <taxon>Eukaryota</taxon>
        <taxon>Metazoa</taxon>
        <taxon>Chordata</taxon>
        <taxon>Craniata</taxon>
        <taxon>Vertebrata</taxon>
        <taxon>Euteleostomi</taxon>
        <taxon>Actinopterygii</taxon>
        <taxon>Neopterygii</taxon>
        <taxon>Teleostei</taxon>
        <taxon>Ostariophysi</taxon>
        <taxon>Gymnotiformes</taxon>
        <taxon>Gymnotoidei</taxon>
        <taxon>Gymnotidae</taxon>
        <taxon>Electrophorus</taxon>
    </lineage>
</organism>
<reference evidence="2" key="4">
    <citation type="submission" date="2025-08" db="UniProtKB">
        <authorList>
            <consortium name="Ensembl"/>
        </authorList>
    </citation>
    <scope>IDENTIFICATION</scope>
</reference>
<name>A0A4W4GS95_ELEEL</name>
<feature type="region of interest" description="Disordered" evidence="1">
    <location>
        <begin position="70"/>
        <end position="97"/>
    </location>
</feature>
<dbReference type="Proteomes" id="UP000314983">
    <property type="component" value="Chromosome 11"/>
</dbReference>
<reference evidence="2" key="3">
    <citation type="submission" date="2020-05" db="EMBL/GenBank/DDBJ databases">
        <title>Electrophorus electricus (electric eel) genome, fEleEle1, primary haplotype.</title>
        <authorList>
            <person name="Myers G."/>
            <person name="Meyer A."/>
            <person name="Fedrigo O."/>
            <person name="Formenti G."/>
            <person name="Rhie A."/>
            <person name="Tracey A."/>
            <person name="Sims Y."/>
            <person name="Jarvis E.D."/>
        </authorList>
    </citation>
    <scope>NUCLEOTIDE SEQUENCE [LARGE SCALE GENOMIC DNA]</scope>
</reference>
<reference evidence="3" key="1">
    <citation type="journal article" date="2014" name="Science">
        <title>Nonhuman genetics. Genomic basis for the convergent evolution of electric organs.</title>
        <authorList>
            <person name="Gallant J.R."/>
            <person name="Traeger L.L."/>
            <person name="Volkening J.D."/>
            <person name="Moffett H."/>
            <person name="Chen P.H."/>
            <person name="Novina C.D."/>
            <person name="Phillips G.N.Jr."/>
            <person name="Anand R."/>
            <person name="Wells G.B."/>
            <person name="Pinch M."/>
            <person name="Guth R."/>
            <person name="Unguez G.A."/>
            <person name="Albert J.S."/>
            <person name="Zakon H.H."/>
            <person name="Samanta M.P."/>
            <person name="Sussman M.R."/>
        </authorList>
    </citation>
    <scope>NUCLEOTIDE SEQUENCE [LARGE SCALE GENOMIC DNA]</scope>
</reference>
<keyword evidence="3" id="KW-1185">Reference proteome</keyword>
<evidence type="ECO:0000313" key="3">
    <source>
        <dbReference type="Proteomes" id="UP000314983"/>
    </source>
</evidence>
<feature type="region of interest" description="Disordered" evidence="1">
    <location>
        <begin position="1"/>
        <end position="41"/>
    </location>
</feature>